<name>A0A379ZPU9_SERLI</name>
<keyword evidence="4" id="KW-1134">Transmembrane beta strand</keyword>
<evidence type="ECO:0000313" key="11">
    <source>
        <dbReference type="Proteomes" id="UP000595237"/>
    </source>
</evidence>
<dbReference type="Proteomes" id="UP000317572">
    <property type="component" value="Chromosome"/>
</dbReference>
<dbReference type="InterPro" id="IPR010130">
    <property type="entry name" value="T1SS_OMP_TolC"/>
</dbReference>
<dbReference type="Gene3D" id="1.20.1600.10">
    <property type="entry name" value="Outer membrane efflux proteins (OEP)"/>
    <property type="match status" value="1"/>
</dbReference>
<protein>
    <submittedName>
        <fullName evidence="8">Peptidase</fullName>
    </submittedName>
    <submittedName>
        <fullName evidence="9">TolC family outer membrane protein</fullName>
    </submittedName>
</protein>
<evidence type="ECO:0000313" key="8">
    <source>
        <dbReference type="EMBL" id="QDL33017.1"/>
    </source>
</evidence>
<comment type="similarity">
    <text evidence="2">Belongs to the outer membrane factor (OMF) (TC 1.B.17) family.</text>
</comment>
<accession>A0A379ZPU9</accession>
<keyword evidence="11" id="KW-1185">Reference proteome</keyword>
<dbReference type="InterPro" id="IPR003423">
    <property type="entry name" value="OMP_efflux"/>
</dbReference>
<comment type="subcellular location">
    <subcellularLocation>
        <location evidence="1">Cell outer membrane</location>
    </subcellularLocation>
</comment>
<dbReference type="GO" id="GO:0015288">
    <property type="term" value="F:porin activity"/>
    <property type="evidence" value="ECO:0007669"/>
    <property type="project" value="TreeGrafter"/>
</dbReference>
<dbReference type="EMBL" id="CP068148">
    <property type="protein sequence ID" value="QQU53888.1"/>
    <property type="molecule type" value="Genomic_DNA"/>
</dbReference>
<proteinExistence type="inferred from homology"/>
<evidence type="ECO:0000256" key="5">
    <source>
        <dbReference type="ARBA" id="ARBA00022692"/>
    </source>
</evidence>
<dbReference type="EMBL" id="CP033893">
    <property type="protein sequence ID" value="QDL33017.1"/>
    <property type="molecule type" value="Genomic_DNA"/>
</dbReference>
<dbReference type="NCBIfam" id="TIGR01844">
    <property type="entry name" value="type_I_sec_TolC"/>
    <property type="match status" value="1"/>
</dbReference>
<evidence type="ECO:0000256" key="3">
    <source>
        <dbReference type="ARBA" id="ARBA00022448"/>
    </source>
</evidence>
<dbReference type="PANTHER" id="PTHR30026:SF20">
    <property type="entry name" value="OUTER MEMBRANE PROTEIN TOLC"/>
    <property type="match status" value="1"/>
</dbReference>
<dbReference type="RefSeq" id="WP_044549370.1">
    <property type="nucleotide sequence ID" value="NZ_CADDTP010000007.1"/>
</dbReference>
<keyword evidence="5" id="KW-0812">Transmembrane</keyword>
<dbReference type="Proteomes" id="UP000595237">
    <property type="component" value="Chromosome"/>
</dbReference>
<dbReference type="GO" id="GO:0015562">
    <property type="term" value="F:efflux transmembrane transporter activity"/>
    <property type="evidence" value="ECO:0007669"/>
    <property type="project" value="InterPro"/>
</dbReference>
<evidence type="ECO:0000313" key="10">
    <source>
        <dbReference type="Proteomes" id="UP000317572"/>
    </source>
</evidence>
<dbReference type="InterPro" id="IPR051906">
    <property type="entry name" value="TolC-like"/>
</dbReference>
<sequence>MIQFKRQVAGLAISTLLFAISAPVHSIGILDAYSLALEKDPTFRAAIKEKEAGDENENIGRAGLLPKVSANYQNSPRNWQTQKYPASDIFGNSLGEATKRQQYRSHSSSITLTQPLFDYEAYARYKAGVAQTLMSDERYRSKYLDLAVRVISAYVEVAYSKDQIALASAQKAAYKEQLALNDRLMSAGEGTITDVSETQARYSLAEAQEIEARDALDAAQRELEVIIGVPLDQLDELQVLRPGKFQVAPLIPSKFEEWQKIALENNPMLAASRHGVDAAKYEVERNRAGFMPQVQLYASHSENDSSSDNTVNQKYRTDSIGVQVSVPIYAGGGVSASTRQAASRYGQAMYEMDAQVGTTLNDLRKQFNLCISSRAKLAAYELAVKSATTQVTATRQSVLAGQRVNVDVLNAEQQLYSAQRDLASAKYTYIKSWITLLSDSGTLDEKDVKRVAQYFSMNR</sequence>
<evidence type="ECO:0000256" key="2">
    <source>
        <dbReference type="ARBA" id="ARBA00007613"/>
    </source>
</evidence>
<gene>
    <name evidence="8" type="ORF">EGO53_14955</name>
    <name evidence="9" type="ORF">I6I38_16310</name>
</gene>
<accession>A0A515CXX5</accession>
<reference evidence="9 11" key="2">
    <citation type="submission" date="2021-01" db="EMBL/GenBank/DDBJ databases">
        <title>FDA dAtabase for Regulatory Grade micrObial Sequences (FDA-ARGOS): Supporting development and validation of Infectious Disease Dx tests.</title>
        <authorList>
            <person name="Blissenbach B."/>
            <person name="Krut O."/>
            <person name="Tallon L."/>
            <person name="Sadzewicz L."/>
            <person name="Zhao X."/>
            <person name="Boylan J."/>
            <person name="Ott S."/>
            <person name="Bowen H."/>
            <person name="Vavikolanu K."/>
            <person name="Mehta A."/>
            <person name="Aluvathingal J."/>
            <person name="Nadendla S."/>
            <person name="Yan Y."/>
            <person name="Sichtig H."/>
        </authorList>
    </citation>
    <scope>NUCLEOTIDE SEQUENCE [LARGE SCALE GENOMIC DNA]</scope>
    <source>
        <strain evidence="9 11">FDAARGOS_1081</strain>
    </source>
</reference>
<dbReference type="SUPFAM" id="SSF56954">
    <property type="entry name" value="Outer membrane efflux proteins (OEP)"/>
    <property type="match status" value="1"/>
</dbReference>
<organism evidence="8 10">
    <name type="scientific">Serratia liquefaciens</name>
    <dbReference type="NCBI Taxonomy" id="614"/>
    <lineage>
        <taxon>Bacteria</taxon>
        <taxon>Pseudomonadati</taxon>
        <taxon>Pseudomonadota</taxon>
        <taxon>Gammaproteobacteria</taxon>
        <taxon>Enterobacterales</taxon>
        <taxon>Yersiniaceae</taxon>
        <taxon>Serratia</taxon>
    </lineage>
</organism>
<keyword evidence="6" id="KW-0472">Membrane</keyword>
<dbReference type="GO" id="GO:1990281">
    <property type="term" value="C:efflux pump complex"/>
    <property type="evidence" value="ECO:0007669"/>
    <property type="project" value="TreeGrafter"/>
</dbReference>
<evidence type="ECO:0000256" key="1">
    <source>
        <dbReference type="ARBA" id="ARBA00004442"/>
    </source>
</evidence>
<evidence type="ECO:0000313" key="9">
    <source>
        <dbReference type="EMBL" id="QQU53888.1"/>
    </source>
</evidence>
<evidence type="ECO:0000256" key="6">
    <source>
        <dbReference type="ARBA" id="ARBA00023136"/>
    </source>
</evidence>
<dbReference type="AlphaFoldDB" id="A0A379ZPU9"/>
<evidence type="ECO:0000256" key="4">
    <source>
        <dbReference type="ARBA" id="ARBA00022452"/>
    </source>
</evidence>
<reference evidence="8 10" key="1">
    <citation type="submission" date="2018-11" db="EMBL/GenBank/DDBJ databases">
        <title>The first complete genome of Serratia liquefaciens isolated from metalophyte plant revel distinctness adaptive mechanisms in an extreme habitat.</title>
        <authorList>
            <person name="Caneschi W.L."/>
            <person name="Sanchez A.B."/>
            <person name="Felestrino E.B."/>
            <person name="Assis R.A.B."/>
            <person name="Lemes C.G.C."/>
            <person name="Cordeiro I.F."/>
            <person name="Fonseca N.P."/>
            <person name="Villa M."/>
            <person name="Vieira I.T."/>
            <person name="Moraes L.A."/>
            <person name="Kamino L.H.Y."/>
            <person name="do Carmo F."/>
            <person name="Garcia C.M."/>
            <person name="Almeida N.F."/>
            <person name="Silva R.S."/>
            <person name="Ferro J.A."/>
            <person name="Ferro M.I.T."/>
            <person name="Varani A.M."/>
            <person name="Ferreira R.M."/>
            <person name="dos Santos V.L."/>
            <person name="Silva U.C."/>
            <person name="Setubal J.C."/>
            <person name="Moreira L.M."/>
        </authorList>
    </citation>
    <scope>NUCLEOTIDE SEQUENCE [LARGE SCALE GENOMIC DNA]</scope>
    <source>
        <strain evidence="8 10">FG3</strain>
    </source>
</reference>
<keyword evidence="7" id="KW-0998">Cell outer membrane</keyword>
<dbReference type="PANTHER" id="PTHR30026">
    <property type="entry name" value="OUTER MEMBRANE PROTEIN TOLC"/>
    <property type="match status" value="1"/>
</dbReference>
<dbReference type="Pfam" id="PF02321">
    <property type="entry name" value="OEP"/>
    <property type="match status" value="2"/>
</dbReference>
<evidence type="ECO:0000256" key="7">
    <source>
        <dbReference type="ARBA" id="ARBA00023237"/>
    </source>
</evidence>
<dbReference type="GO" id="GO:0009279">
    <property type="term" value="C:cell outer membrane"/>
    <property type="evidence" value="ECO:0007669"/>
    <property type="project" value="UniProtKB-SubCell"/>
</dbReference>
<keyword evidence="3" id="KW-0813">Transport</keyword>